<dbReference type="AlphaFoldDB" id="A0A0E9X367"/>
<name>A0A0E9X367_ANGAN</name>
<organism evidence="1">
    <name type="scientific">Anguilla anguilla</name>
    <name type="common">European freshwater eel</name>
    <name type="synonym">Muraena anguilla</name>
    <dbReference type="NCBI Taxonomy" id="7936"/>
    <lineage>
        <taxon>Eukaryota</taxon>
        <taxon>Metazoa</taxon>
        <taxon>Chordata</taxon>
        <taxon>Craniata</taxon>
        <taxon>Vertebrata</taxon>
        <taxon>Euteleostomi</taxon>
        <taxon>Actinopterygii</taxon>
        <taxon>Neopterygii</taxon>
        <taxon>Teleostei</taxon>
        <taxon>Anguilliformes</taxon>
        <taxon>Anguillidae</taxon>
        <taxon>Anguilla</taxon>
    </lineage>
</organism>
<proteinExistence type="predicted"/>
<accession>A0A0E9X367</accession>
<evidence type="ECO:0000313" key="1">
    <source>
        <dbReference type="EMBL" id="JAH96906.1"/>
    </source>
</evidence>
<reference evidence="1" key="2">
    <citation type="journal article" date="2015" name="Fish Shellfish Immunol.">
        <title>Early steps in the European eel (Anguilla anguilla)-Vibrio vulnificus interaction in the gills: Role of the RtxA13 toxin.</title>
        <authorList>
            <person name="Callol A."/>
            <person name="Pajuelo D."/>
            <person name="Ebbesson L."/>
            <person name="Teles M."/>
            <person name="MacKenzie S."/>
            <person name="Amaro C."/>
        </authorList>
    </citation>
    <scope>NUCLEOTIDE SEQUENCE</scope>
</reference>
<sequence length="123" mass="13511">MGSKLVESFEARFSTVMSLYCASALDPDQWVGATKCLSLVYSNCMDITICDGGFSGFTTPPPTVPYSIVFSFPVPGCLHVHFVMSVFSRKHLAVYLHTFVSLCALPVHEPGVCALNHMICNQW</sequence>
<reference evidence="1" key="1">
    <citation type="submission" date="2014-11" db="EMBL/GenBank/DDBJ databases">
        <authorList>
            <person name="Amaro Gonzalez C."/>
        </authorList>
    </citation>
    <scope>NUCLEOTIDE SEQUENCE</scope>
</reference>
<dbReference type="EMBL" id="GBXM01011671">
    <property type="protein sequence ID" value="JAH96906.1"/>
    <property type="molecule type" value="Transcribed_RNA"/>
</dbReference>
<protein>
    <submittedName>
        <fullName evidence="1">Uncharacterized protein</fullName>
    </submittedName>
</protein>